<comment type="caution">
    <text evidence="3">The sequence shown here is derived from an EMBL/GenBank/DDBJ whole genome shotgun (WGS) entry which is preliminary data.</text>
</comment>
<dbReference type="RefSeq" id="WP_171219297.1">
    <property type="nucleotide sequence ID" value="NZ_JABEPP010000004.1"/>
</dbReference>
<sequence length="151" mass="16234">MIPEGRIRRLEDLKRSVAFLEEKRRHLDDDIVRLKVEIELVLRDDYRPSAPSVATAAIPEGPAAPARPLRSLAARLMLAALEEAGPAGLSGGELNKVVTDGGLTKDAAEKAKARVKANRLAIHNGKRWFSLAGAPPQLRAQTPTNAESSGS</sequence>
<evidence type="ECO:0000256" key="2">
    <source>
        <dbReference type="SAM" id="MobiDB-lite"/>
    </source>
</evidence>
<reference evidence="3 4" key="1">
    <citation type="submission" date="2020-04" db="EMBL/GenBank/DDBJ databases">
        <title>Enterovirga sp. isolate from soil.</title>
        <authorList>
            <person name="Chea S."/>
            <person name="Kim D.-U."/>
        </authorList>
    </citation>
    <scope>NUCLEOTIDE SEQUENCE [LARGE SCALE GENOMIC DNA]</scope>
    <source>
        <strain evidence="3 4">DB1703</strain>
    </source>
</reference>
<dbReference type="EMBL" id="JABEPP010000004">
    <property type="protein sequence ID" value="NNM73849.1"/>
    <property type="molecule type" value="Genomic_DNA"/>
</dbReference>
<organism evidence="3 4">
    <name type="scientific">Enterovirga aerilata</name>
    <dbReference type="NCBI Taxonomy" id="2730920"/>
    <lineage>
        <taxon>Bacteria</taxon>
        <taxon>Pseudomonadati</taxon>
        <taxon>Pseudomonadota</taxon>
        <taxon>Alphaproteobacteria</taxon>
        <taxon>Hyphomicrobiales</taxon>
        <taxon>Methylobacteriaceae</taxon>
        <taxon>Enterovirga</taxon>
    </lineage>
</organism>
<proteinExistence type="predicted"/>
<feature type="compositionally biased region" description="Polar residues" evidence="2">
    <location>
        <begin position="139"/>
        <end position="151"/>
    </location>
</feature>
<accession>A0A849IBQ6</accession>
<keyword evidence="4" id="KW-1185">Reference proteome</keyword>
<feature type="coiled-coil region" evidence="1">
    <location>
        <begin position="10"/>
        <end position="37"/>
    </location>
</feature>
<protein>
    <submittedName>
        <fullName evidence="3">Uncharacterized protein</fullName>
    </submittedName>
</protein>
<evidence type="ECO:0000256" key="1">
    <source>
        <dbReference type="SAM" id="Coils"/>
    </source>
</evidence>
<name>A0A849IBQ6_9HYPH</name>
<dbReference type="Proteomes" id="UP000564885">
    <property type="component" value="Unassembled WGS sequence"/>
</dbReference>
<feature type="region of interest" description="Disordered" evidence="2">
    <location>
        <begin position="132"/>
        <end position="151"/>
    </location>
</feature>
<gene>
    <name evidence="3" type="ORF">HJG44_15810</name>
</gene>
<dbReference type="AlphaFoldDB" id="A0A849IBQ6"/>
<evidence type="ECO:0000313" key="3">
    <source>
        <dbReference type="EMBL" id="NNM73849.1"/>
    </source>
</evidence>
<evidence type="ECO:0000313" key="4">
    <source>
        <dbReference type="Proteomes" id="UP000564885"/>
    </source>
</evidence>
<keyword evidence="1" id="KW-0175">Coiled coil</keyword>